<evidence type="ECO:0000256" key="1">
    <source>
        <dbReference type="SAM" id="Phobius"/>
    </source>
</evidence>
<feature type="transmembrane region" description="Helical" evidence="1">
    <location>
        <begin position="59"/>
        <end position="77"/>
    </location>
</feature>
<dbReference type="RefSeq" id="WP_200810787.1">
    <property type="nucleotide sequence ID" value="NZ_FUWV01000013.1"/>
</dbReference>
<keyword evidence="1" id="KW-1133">Transmembrane helix</keyword>
<feature type="transmembrane region" description="Helical" evidence="1">
    <location>
        <begin position="37"/>
        <end position="53"/>
    </location>
</feature>
<keyword evidence="1" id="KW-0472">Membrane</keyword>
<sequence>MNEMLDLFAAASIFIPVMVGLAKIAQMVMLPKKWTPIWNLAIGLVIAVVYVYPQDIKTSIMVGIMLGLSASGLYSGVKNTTQAIRSNKK</sequence>
<gene>
    <name evidence="2" type="ORF">SAMN02745973_01830</name>
</gene>
<evidence type="ECO:0000313" key="2">
    <source>
        <dbReference type="EMBL" id="SJZ83570.1"/>
    </source>
</evidence>
<keyword evidence="3" id="KW-1185">Reference proteome</keyword>
<evidence type="ECO:0008006" key="4">
    <source>
        <dbReference type="Google" id="ProtNLM"/>
    </source>
</evidence>
<accession>A0A1T4NW24</accession>
<name>A0A1T4NW24_9FIRM</name>
<keyword evidence="1" id="KW-0812">Transmembrane</keyword>
<dbReference type="Proteomes" id="UP000196365">
    <property type="component" value="Unassembled WGS sequence"/>
</dbReference>
<organism evidence="2 3">
    <name type="scientific">Garciella nitratireducens DSM 15102</name>
    <dbReference type="NCBI Taxonomy" id="1121911"/>
    <lineage>
        <taxon>Bacteria</taxon>
        <taxon>Bacillati</taxon>
        <taxon>Bacillota</taxon>
        <taxon>Clostridia</taxon>
        <taxon>Eubacteriales</taxon>
        <taxon>Eubacteriaceae</taxon>
        <taxon>Garciella</taxon>
    </lineage>
</organism>
<dbReference type="EMBL" id="FUWV01000013">
    <property type="protein sequence ID" value="SJZ83570.1"/>
    <property type="molecule type" value="Genomic_DNA"/>
</dbReference>
<proteinExistence type="predicted"/>
<reference evidence="2 3" key="1">
    <citation type="submission" date="2017-02" db="EMBL/GenBank/DDBJ databases">
        <authorList>
            <person name="Peterson S.W."/>
        </authorList>
    </citation>
    <scope>NUCLEOTIDE SEQUENCE [LARGE SCALE GENOMIC DNA]</scope>
    <source>
        <strain evidence="2 3">DSM 15102</strain>
    </source>
</reference>
<feature type="transmembrane region" description="Helical" evidence="1">
    <location>
        <begin position="6"/>
        <end position="25"/>
    </location>
</feature>
<evidence type="ECO:0000313" key="3">
    <source>
        <dbReference type="Proteomes" id="UP000196365"/>
    </source>
</evidence>
<dbReference type="AlphaFoldDB" id="A0A1T4NW24"/>
<protein>
    <recommendedName>
        <fullName evidence="4">Phage holin family Hol44, holin superfamily V</fullName>
    </recommendedName>
</protein>